<reference evidence="3" key="1">
    <citation type="submission" date="2018-02" db="EMBL/GenBank/DDBJ databases">
        <title>Rhizophora mucronata_Transcriptome.</title>
        <authorList>
            <person name="Meera S.P."/>
            <person name="Sreeshan A."/>
            <person name="Augustine A."/>
        </authorList>
    </citation>
    <scope>NUCLEOTIDE SEQUENCE</scope>
    <source>
        <tissue evidence="3">Leaf</tissue>
    </source>
</reference>
<keyword evidence="2" id="KW-0812">Transmembrane</keyword>
<evidence type="ECO:0000256" key="1">
    <source>
        <dbReference type="SAM" id="MobiDB-lite"/>
    </source>
</evidence>
<keyword evidence="2" id="KW-1133">Transmembrane helix</keyword>
<organism evidence="3">
    <name type="scientific">Rhizophora mucronata</name>
    <name type="common">Asiatic mangrove</name>
    <dbReference type="NCBI Taxonomy" id="61149"/>
    <lineage>
        <taxon>Eukaryota</taxon>
        <taxon>Viridiplantae</taxon>
        <taxon>Streptophyta</taxon>
        <taxon>Embryophyta</taxon>
        <taxon>Tracheophyta</taxon>
        <taxon>Spermatophyta</taxon>
        <taxon>Magnoliopsida</taxon>
        <taxon>eudicotyledons</taxon>
        <taxon>Gunneridae</taxon>
        <taxon>Pentapetalae</taxon>
        <taxon>rosids</taxon>
        <taxon>fabids</taxon>
        <taxon>Malpighiales</taxon>
        <taxon>Rhizophoraceae</taxon>
        <taxon>Rhizophora</taxon>
    </lineage>
</organism>
<proteinExistence type="predicted"/>
<sequence length="85" mass="9269">MMVPVSSPTRHSLMREGRRGRCERDAGPRRALGGGMALELTTLTMRLWPLVPGFKSSTLINKGFLFSIVVVLEVFAVVAIVKGQA</sequence>
<dbReference type="EMBL" id="GGEC01006278">
    <property type="protein sequence ID" value="MBW86761.1"/>
    <property type="molecule type" value="Transcribed_RNA"/>
</dbReference>
<keyword evidence="2" id="KW-0472">Membrane</keyword>
<feature type="compositionally biased region" description="Polar residues" evidence="1">
    <location>
        <begin position="1"/>
        <end position="10"/>
    </location>
</feature>
<feature type="region of interest" description="Disordered" evidence="1">
    <location>
        <begin position="1"/>
        <end position="27"/>
    </location>
</feature>
<protein>
    <submittedName>
        <fullName evidence="3">Uncharacterized protein MANES_13G142800</fullName>
    </submittedName>
</protein>
<dbReference type="AlphaFoldDB" id="A0A2P2IZX5"/>
<feature type="transmembrane region" description="Helical" evidence="2">
    <location>
        <begin position="63"/>
        <end position="81"/>
    </location>
</feature>
<evidence type="ECO:0000313" key="3">
    <source>
        <dbReference type="EMBL" id="MBW86761.1"/>
    </source>
</evidence>
<feature type="compositionally biased region" description="Basic and acidic residues" evidence="1">
    <location>
        <begin position="13"/>
        <end position="27"/>
    </location>
</feature>
<name>A0A2P2IZX5_RHIMU</name>
<evidence type="ECO:0000256" key="2">
    <source>
        <dbReference type="SAM" id="Phobius"/>
    </source>
</evidence>
<accession>A0A2P2IZX5</accession>